<evidence type="ECO:0000256" key="4">
    <source>
        <dbReference type="ARBA" id="ARBA00022833"/>
    </source>
</evidence>
<dbReference type="InterPro" id="IPR012337">
    <property type="entry name" value="RNaseH-like_sf"/>
</dbReference>
<evidence type="ECO:0000256" key="9">
    <source>
        <dbReference type="PROSITE-ProRule" id="PRU00027"/>
    </source>
</evidence>
<dbReference type="GeneTree" id="ENSGT00940000158431"/>
<feature type="domain" description="BED-type" evidence="10">
    <location>
        <begin position="11"/>
        <end position="62"/>
    </location>
</feature>
<proteinExistence type="predicted"/>
<evidence type="ECO:0000256" key="6">
    <source>
        <dbReference type="ARBA" id="ARBA00023125"/>
    </source>
</evidence>
<accession>A0A3B3IA24</accession>
<dbReference type="Pfam" id="PF05699">
    <property type="entry name" value="Dimer_Tnp_hAT"/>
    <property type="match status" value="1"/>
</dbReference>
<keyword evidence="5" id="KW-0805">Transcription regulation</keyword>
<name>A0A3B3IA24_ORYLA</name>
<dbReference type="GO" id="GO:0003677">
    <property type="term" value="F:DNA binding"/>
    <property type="evidence" value="ECO:0007669"/>
    <property type="project" value="UniProtKB-KW"/>
</dbReference>
<evidence type="ECO:0000256" key="1">
    <source>
        <dbReference type="ARBA" id="ARBA00004123"/>
    </source>
</evidence>
<reference evidence="11" key="3">
    <citation type="submission" date="2025-09" db="UniProtKB">
        <authorList>
            <consortium name="Ensembl"/>
        </authorList>
    </citation>
    <scope>IDENTIFICATION</scope>
    <source>
        <strain evidence="11">Hd-rR</strain>
    </source>
</reference>
<dbReference type="InterPro" id="IPR003656">
    <property type="entry name" value="Znf_BED"/>
</dbReference>
<keyword evidence="7" id="KW-0804">Transcription</keyword>
<dbReference type="SMART" id="SM00614">
    <property type="entry name" value="ZnF_BED"/>
    <property type="match status" value="1"/>
</dbReference>
<evidence type="ECO:0000313" key="12">
    <source>
        <dbReference type="Proteomes" id="UP000001038"/>
    </source>
</evidence>
<dbReference type="FunCoup" id="A0A3B3IA24">
    <property type="interactions" value="2"/>
</dbReference>
<dbReference type="InParanoid" id="A0A3B3IA24"/>
<evidence type="ECO:0000256" key="5">
    <source>
        <dbReference type="ARBA" id="ARBA00023015"/>
    </source>
</evidence>
<dbReference type="InterPro" id="IPR008906">
    <property type="entry name" value="HATC_C_dom"/>
</dbReference>
<dbReference type="PROSITE" id="PS50808">
    <property type="entry name" value="ZF_BED"/>
    <property type="match status" value="1"/>
</dbReference>
<dbReference type="Proteomes" id="UP000001038">
    <property type="component" value="Chromosome 2"/>
</dbReference>
<dbReference type="InterPro" id="IPR036236">
    <property type="entry name" value="Znf_C2H2_sf"/>
</dbReference>
<protein>
    <recommendedName>
        <fullName evidence="10">BED-type domain-containing protein</fullName>
    </recommendedName>
</protein>
<dbReference type="Ensembl" id="ENSORLT00000035819.1">
    <property type="protein sequence ID" value="ENSORLP00000040982.1"/>
    <property type="gene ID" value="ENSORLG00000024444.1"/>
</dbReference>
<dbReference type="GO" id="GO:0006357">
    <property type="term" value="P:regulation of transcription by RNA polymerase II"/>
    <property type="evidence" value="ECO:0000318"/>
    <property type="project" value="GO_Central"/>
</dbReference>
<dbReference type="PANTHER" id="PTHR46481:SF10">
    <property type="entry name" value="ZINC FINGER BED DOMAIN-CONTAINING PROTEIN 39"/>
    <property type="match status" value="1"/>
</dbReference>
<evidence type="ECO:0000256" key="2">
    <source>
        <dbReference type="ARBA" id="ARBA00022723"/>
    </source>
</evidence>
<keyword evidence="4" id="KW-0862">Zinc</keyword>
<organism evidence="11 12">
    <name type="scientific">Oryzias latipes</name>
    <name type="common">Japanese rice fish</name>
    <name type="synonym">Japanese killifish</name>
    <dbReference type="NCBI Taxonomy" id="8090"/>
    <lineage>
        <taxon>Eukaryota</taxon>
        <taxon>Metazoa</taxon>
        <taxon>Chordata</taxon>
        <taxon>Craniata</taxon>
        <taxon>Vertebrata</taxon>
        <taxon>Euteleostomi</taxon>
        <taxon>Actinopterygii</taxon>
        <taxon>Neopterygii</taxon>
        <taxon>Teleostei</taxon>
        <taxon>Neoteleostei</taxon>
        <taxon>Acanthomorphata</taxon>
        <taxon>Ovalentaria</taxon>
        <taxon>Atherinomorphae</taxon>
        <taxon>Beloniformes</taxon>
        <taxon>Adrianichthyidae</taxon>
        <taxon>Oryziinae</taxon>
        <taxon>Oryzias</taxon>
    </lineage>
</organism>
<keyword evidence="12" id="KW-1185">Reference proteome</keyword>
<evidence type="ECO:0000313" key="11">
    <source>
        <dbReference type="Ensembl" id="ENSORLP00000040982.1"/>
    </source>
</evidence>
<evidence type="ECO:0000259" key="10">
    <source>
        <dbReference type="PROSITE" id="PS50808"/>
    </source>
</evidence>
<comment type="subcellular location">
    <subcellularLocation>
        <location evidence="1">Nucleus</location>
    </subcellularLocation>
</comment>
<keyword evidence="2" id="KW-0479">Metal-binding</keyword>
<keyword evidence="3 9" id="KW-0863">Zinc-finger</keyword>
<evidence type="ECO:0000256" key="3">
    <source>
        <dbReference type="ARBA" id="ARBA00022771"/>
    </source>
</evidence>
<sequence length="524" mass="59368">MAENRSKNKRQKLSKVWDHYTLNKDENKVQCLYCKIELAYHNSTSSMIQHLNRRHPLYAVSPSIAETSSSQRSMDSFVRLNRPAQSCTVQEAAIFTESILNMLVTDMRPLSMVEDKGFRDMISTFNSKYSLPSRTYFTQLMEKKHRDITDKLKAVLKQTECVALTTDIWTSVATEAYLGVTCHFLGEDWEMKSLSLTTMPLEERHTAANIADWLEETTAQFEIPREKVKAVVHDNRANVVAAARILTERHGWASVRCAGHTLNLVVQSTLKNNKTIASCVGSARCLVEHFKKSELACTKLKEKQQQMGKPLHMLIQDVSTRWNSTYHMLSRLLEQRWPVTAVLSDPAVNPRGKHHYLDLKPEQWHISEELTQILGPFEGATEFLSGEKYVTLSALPQLVQNLKKSTLTAEPETAQVKVFQASAVEQITERREGLYQFLPEGRADEQSGSEGGLGENPLPWWRINEARYPTLAQLAKSFLGIPATSTPSERLFSAAGNIASKRRASLSAQHVDMLTFLHCNYKLL</sequence>
<reference evidence="11 12" key="1">
    <citation type="journal article" date="2007" name="Nature">
        <title>The medaka draft genome and insights into vertebrate genome evolution.</title>
        <authorList>
            <person name="Kasahara M."/>
            <person name="Naruse K."/>
            <person name="Sasaki S."/>
            <person name="Nakatani Y."/>
            <person name="Qu W."/>
            <person name="Ahsan B."/>
            <person name="Yamada T."/>
            <person name="Nagayasu Y."/>
            <person name="Doi K."/>
            <person name="Kasai Y."/>
            <person name="Jindo T."/>
            <person name="Kobayashi D."/>
            <person name="Shimada A."/>
            <person name="Toyoda A."/>
            <person name="Kuroki Y."/>
            <person name="Fujiyama A."/>
            <person name="Sasaki T."/>
            <person name="Shimizu A."/>
            <person name="Asakawa S."/>
            <person name="Shimizu N."/>
            <person name="Hashimoto S."/>
            <person name="Yang J."/>
            <person name="Lee Y."/>
            <person name="Matsushima K."/>
            <person name="Sugano S."/>
            <person name="Sakaizumi M."/>
            <person name="Narita T."/>
            <person name="Ohishi K."/>
            <person name="Haga S."/>
            <person name="Ohta F."/>
            <person name="Nomoto H."/>
            <person name="Nogata K."/>
            <person name="Morishita T."/>
            <person name="Endo T."/>
            <person name="Shin-I T."/>
            <person name="Takeda H."/>
            <person name="Morishita S."/>
            <person name="Kohara Y."/>
        </authorList>
    </citation>
    <scope>NUCLEOTIDE SEQUENCE [LARGE SCALE GENOMIC DNA]</scope>
    <source>
        <strain evidence="11 12">Hd-rR</strain>
    </source>
</reference>
<dbReference type="SUPFAM" id="SSF53098">
    <property type="entry name" value="Ribonuclease H-like"/>
    <property type="match status" value="1"/>
</dbReference>
<dbReference type="Gene3D" id="1.10.10.1070">
    <property type="entry name" value="Zinc finger, BED domain-containing"/>
    <property type="match status" value="1"/>
</dbReference>
<dbReference type="GO" id="GO:0046983">
    <property type="term" value="F:protein dimerization activity"/>
    <property type="evidence" value="ECO:0007669"/>
    <property type="project" value="InterPro"/>
</dbReference>
<evidence type="ECO:0000256" key="8">
    <source>
        <dbReference type="ARBA" id="ARBA00023242"/>
    </source>
</evidence>
<dbReference type="Pfam" id="PF02892">
    <property type="entry name" value="zf-BED"/>
    <property type="match status" value="1"/>
</dbReference>
<dbReference type="GO" id="GO:0009791">
    <property type="term" value="P:post-embryonic development"/>
    <property type="evidence" value="ECO:0007669"/>
    <property type="project" value="UniProtKB-ARBA"/>
</dbReference>
<dbReference type="AlphaFoldDB" id="A0A3B3IA24"/>
<dbReference type="SUPFAM" id="SSF140996">
    <property type="entry name" value="Hermes dimerisation domain"/>
    <property type="match status" value="1"/>
</dbReference>
<keyword evidence="6" id="KW-0238">DNA-binding</keyword>
<dbReference type="Bgee" id="ENSORLG00000024444">
    <property type="expression patterns" value="Expressed in gastrula and 10 other cell types or tissues"/>
</dbReference>
<dbReference type="GO" id="GO:0008270">
    <property type="term" value="F:zinc ion binding"/>
    <property type="evidence" value="ECO:0007669"/>
    <property type="project" value="UniProtKB-KW"/>
</dbReference>
<reference evidence="11" key="2">
    <citation type="submission" date="2025-08" db="UniProtKB">
        <authorList>
            <consortium name="Ensembl"/>
        </authorList>
    </citation>
    <scope>IDENTIFICATION</scope>
    <source>
        <strain evidence="11">Hd-rR</strain>
    </source>
</reference>
<evidence type="ECO:0000256" key="7">
    <source>
        <dbReference type="ARBA" id="ARBA00023163"/>
    </source>
</evidence>
<dbReference type="SUPFAM" id="SSF57667">
    <property type="entry name" value="beta-beta-alpha zinc fingers"/>
    <property type="match status" value="1"/>
</dbReference>
<dbReference type="PANTHER" id="PTHR46481">
    <property type="entry name" value="ZINC FINGER BED DOMAIN-CONTAINING PROTEIN 4"/>
    <property type="match status" value="1"/>
</dbReference>
<dbReference type="GO" id="GO:0005634">
    <property type="term" value="C:nucleus"/>
    <property type="evidence" value="ECO:0000318"/>
    <property type="project" value="GO_Central"/>
</dbReference>
<keyword evidence="8" id="KW-0539">Nucleus</keyword>
<dbReference type="InterPro" id="IPR052035">
    <property type="entry name" value="ZnF_BED_domain_contain"/>
</dbReference>